<evidence type="ECO:0000256" key="4">
    <source>
        <dbReference type="ARBA" id="ARBA00022833"/>
    </source>
</evidence>
<keyword evidence="3 6" id="KW-0863">Zinc-finger</keyword>
<keyword evidence="4" id="KW-0862">Zinc</keyword>
<feature type="domain" description="C2H2-type" evidence="7">
    <location>
        <begin position="133"/>
        <end position="160"/>
    </location>
</feature>
<reference evidence="8" key="1">
    <citation type="journal article" date="2023" name="Insect Mol. Biol.">
        <title>Genome sequencing provides insights into the evolution of gene families encoding plant cell wall-degrading enzymes in longhorned beetles.</title>
        <authorList>
            <person name="Shin N.R."/>
            <person name="Okamura Y."/>
            <person name="Kirsch R."/>
            <person name="Pauchet Y."/>
        </authorList>
    </citation>
    <scope>NUCLEOTIDE SEQUENCE</scope>
    <source>
        <strain evidence="8">MMC_N1</strain>
    </source>
</reference>
<dbReference type="PANTHER" id="PTHR23235:SF142">
    <property type="entry name" value="ZINC FINGER PROTEIN 384"/>
    <property type="match status" value="1"/>
</dbReference>
<keyword evidence="1" id="KW-0479">Metal-binding</keyword>
<dbReference type="Proteomes" id="UP001162164">
    <property type="component" value="Unassembled WGS sequence"/>
</dbReference>
<keyword evidence="5" id="KW-0539">Nucleus</keyword>
<proteinExistence type="predicted"/>
<evidence type="ECO:0000259" key="7">
    <source>
        <dbReference type="PROSITE" id="PS50157"/>
    </source>
</evidence>
<feature type="domain" description="C2H2-type" evidence="7">
    <location>
        <begin position="104"/>
        <end position="131"/>
    </location>
</feature>
<keyword evidence="2" id="KW-0677">Repeat</keyword>
<evidence type="ECO:0000313" key="8">
    <source>
        <dbReference type="EMBL" id="KAJ8982475.1"/>
    </source>
</evidence>
<dbReference type="SMART" id="SM00355">
    <property type="entry name" value="ZnF_C2H2"/>
    <property type="match status" value="6"/>
</dbReference>
<evidence type="ECO:0000256" key="2">
    <source>
        <dbReference type="ARBA" id="ARBA00022737"/>
    </source>
</evidence>
<feature type="domain" description="C2H2-type" evidence="7">
    <location>
        <begin position="189"/>
        <end position="216"/>
    </location>
</feature>
<sequence length="255" mass="29364">MQVWLPVNTAIRNTHNFVGYISMNKIMRETTLGIRLISTVFFLNVVIAKKSFGTKGELKQHRQLAHLDILTCHDCGDRSFSSTDSLRLHKHVFHNGVPRKVYTYICEKCGKNFKQKSHFQNHSETNCGPGPRFQCKICEKNFASNHSLKAHLRIHTSKKDIECKFCGKHFYWKGQLKIHERSHTGEKPYKCLFCPSAFAYRDSLITHSTLHTGIKPYFCKGCGWRFSCIGNLVKHKTTHANTCGAWYQVNGKEIL</sequence>
<gene>
    <name evidence="8" type="ORF">NQ317_005111</name>
</gene>
<evidence type="ECO:0000256" key="1">
    <source>
        <dbReference type="ARBA" id="ARBA00022723"/>
    </source>
</evidence>
<dbReference type="PANTHER" id="PTHR23235">
    <property type="entry name" value="KRUEPPEL-LIKE TRANSCRIPTION FACTOR"/>
    <property type="match status" value="1"/>
</dbReference>
<comment type="caution">
    <text evidence="8">The sequence shown here is derived from an EMBL/GenBank/DDBJ whole genome shotgun (WGS) entry which is preliminary data.</text>
</comment>
<keyword evidence="9" id="KW-1185">Reference proteome</keyword>
<evidence type="ECO:0000256" key="6">
    <source>
        <dbReference type="PROSITE-ProRule" id="PRU00042"/>
    </source>
</evidence>
<feature type="domain" description="C2H2-type" evidence="7">
    <location>
        <begin position="217"/>
        <end position="241"/>
    </location>
</feature>
<dbReference type="PROSITE" id="PS00028">
    <property type="entry name" value="ZINC_FINGER_C2H2_1"/>
    <property type="match status" value="4"/>
</dbReference>
<dbReference type="Pfam" id="PF00096">
    <property type="entry name" value="zf-C2H2"/>
    <property type="match status" value="2"/>
</dbReference>
<feature type="domain" description="C2H2-type" evidence="7">
    <location>
        <begin position="161"/>
        <end position="188"/>
    </location>
</feature>
<accession>A0ABQ9JZ01</accession>
<dbReference type="InterPro" id="IPR013087">
    <property type="entry name" value="Znf_C2H2_type"/>
</dbReference>
<dbReference type="EMBL" id="JAPWTJ010000121">
    <property type="protein sequence ID" value="KAJ8982475.1"/>
    <property type="molecule type" value="Genomic_DNA"/>
</dbReference>
<dbReference type="PROSITE" id="PS50157">
    <property type="entry name" value="ZINC_FINGER_C2H2_2"/>
    <property type="match status" value="5"/>
</dbReference>
<dbReference type="Gene3D" id="3.30.160.60">
    <property type="entry name" value="Classic Zinc Finger"/>
    <property type="match status" value="5"/>
</dbReference>
<dbReference type="SUPFAM" id="SSF57667">
    <property type="entry name" value="beta-beta-alpha zinc fingers"/>
    <property type="match status" value="3"/>
</dbReference>
<evidence type="ECO:0000256" key="5">
    <source>
        <dbReference type="ARBA" id="ARBA00023242"/>
    </source>
</evidence>
<name>A0ABQ9JZ01_9CUCU</name>
<dbReference type="InterPro" id="IPR036236">
    <property type="entry name" value="Znf_C2H2_sf"/>
</dbReference>
<evidence type="ECO:0000313" key="9">
    <source>
        <dbReference type="Proteomes" id="UP001162164"/>
    </source>
</evidence>
<organism evidence="8 9">
    <name type="scientific">Molorchus minor</name>
    <dbReference type="NCBI Taxonomy" id="1323400"/>
    <lineage>
        <taxon>Eukaryota</taxon>
        <taxon>Metazoa</taxon>
        <taxon>Ecdysozoa</taxon>
        <taxon>Arthropoda</taxon>
        <taxon>Hexapoda</taxon>
        <taxon>Insecta</taxon>
        <taxon>Pterygota</taxon>
        <taxon>Neoptera</taxon>
        <taxon>Endopterygota</taxon>
        <taxon>Coleoptera</taxon>
        <taxon>Polyphaga</taxon>
        <taxon>Cucujiformia</taxon>
        <taxon>Chrysomeloidea</taxon>
        <taxon>Cerambycidae</taxon>
        <taxon>Lamiinae</taxon>
        <taxon>Monochamini</taxon>
        <taxon>Molorchus</taxon>
    </lineage>
</organism>
<evidence type="ECO:0000256" key="3">
    <source>
        <dbReference type="ARBA" id="ARBA00022771"/>
    </source>
</evidence>
<protein>
    <recommendedName>
        <fullName evidence="7">C2H2-type domain-containing protein</fullName>
    </recommendedName>
</protein>